<name>A0A0H2KRI8_9MICO</name>
<keyword evidence="2" id="KW-1185">Reference proteome</keyword>
<dbReference type="RefSeq" id="WP_047233137.1">
    <property type="nucleotide sequence ID" value="NZ_JNBQ01000014.1"/>
</dbReference>
<sequence length="155" mass="17045">MREEYLFGIRLYAATAGADVSSGTREIGSVHDGEFLVMEDSDGTTSVCDVATGERSPLNRDRRATEGFLEAFAEYLSSGPPAPAPVTMTAEQAAERLRAFREGQVRPRVLPAGKGLSHRTRLRKLRKRLHAIDRTATGPDSWWSGLIEEAENDLL</sequence>
<dbReference type="Proteomes" id="UP000035265">
    <property type="component" value="Unassembled WGS sequence"/>
</dbReference>
<reference evidence="1 2" key="1">
    <citation type="submission" date="2014-05" db="EMBL/GenBank/DDBJ databases">
        <title>Cellulosimicrobium funkei U11 genome.</title>
        <authorList>
            <person name="Hu C."/>
            <person name="Gong Y."/>
            <person name="Wan W."/>
            <person name="Jiang M."/>
        </authorList>
    </citation>
    <scope>NUCLEOTIDE SEQUENCE [LARGE SCALE GENOMIC DNA]</scope>
    <source>
        <strain evidence="1 2">U11</strain>
    </source>
</reference>
<dbReference type="AlphaFoldDB" id="A0A0H2KRI8"/>
<dbReference type="PATRIC" id="fig|264251.5.peg.2476"/>
<proteinExistence type="predicted"/>
<gene>
    <name evidence="1" type="ORF">FB00_12170</name>
</gene>
<evidence type="ECO:0000313" key="1">
    <source>
        <dbReference type="EMBL" id="KLN34444.1"/>
    </source>
</evidence>
<dbReference type="EMBL" id="JNBQ01000014">
    <property type="protein sequence ID" value="KLN34444.1"/>
    <property type="molecule type" value="Genomic_DNA"/>
</dbReference>
<protein>
    <submittedName>
        <fullName evidence="1">Uncharacterized protein</fullName>
    </submittedName>
</protein>
<accession>A0A0H2KRI8</accession>
<comment type="caution">
    <text evidence="1">The sequence shown here is derived from an EMBL/GenBank/DDBJ whole genome shotgun (WGS) entry which is preliminary data.</text>
</comment>
<organism evidence="1 2">
    <name type="scientific">Cellulosimicrobium funkei</name>
    <dbReference type="NCBI Taxonomy" id="264251"/>
    <lineage>
        <taxon>Bacteria</taxon>
        <taxon>Bacillati</taxon>
        <taxon>Actinomycetota</taxon>
        <taxon>Actinomycetes</taxon>
        <taxon>Micrococcales</taxon>
        <taxon>Promicromonosporaceae</taxon>
        <taxon>Cellulosimicrobium</taxon>
    </lineage>
</organism>
<evidence type="ECO:0000313" key="2">
    <source>
        <dbReference type="Proteomes" id="UP000035265"/>
    </source>
</evidence>